<keyword evidence="1" id="KW-1133">Transmembrane helix</keyword>
<evidence type="ECO:0000313" key="3">
    <source>
        <dbReference type="Proteomes" id="UP000004080"/>
    </source>
</evidence>
<name>I8J166_9BACL</name>
<organism evidence="2 3">
    <name type="scientific">Fictibacillus macauensis ZFHKF-1</name>
    <dbReference type="NCBI Taxonomy" id="1196324"/>
    <lineage>
        <taxon>Bacteria</taxon>
        <taxon>Bacillati</taxon>
        <taxon>Bacillota</taxon>
        <taxon>Bacilli</taxon>
        <taxon>Bacillales</taxon>
        <taxon>Fictibacillaceae</taxon>
        <taxon>Fictibacillus</taxon>
    </lineage>
</organism>
<dbReference type="Proteomes" id="UP000004080">
    <property type="component" value="Unassembled WGS sequence"/>
</dbReference>
<dbReference type="AlphaFoldDB" id="I8J166"/>
<comment type="caution">
    <text evidence="2">The sequence shown here is derived from an EMBL/GenBank/DDBJ whole genome shotgun (WGS) entry which is preliminary data.</text>
</comment>
<dbReference type="RefSeq" id="WP_007201976.1">
    <property type="nucleotide sequence ID" value="NZ_AKKV01000025.1"/>
</dbReference>
<keyword evidence="1" id="KW-0472">Membrane</keyword>
<feature type="transmembrane region" description="Helical" evidence="1">
    <location>
        <begin position="40"/>
        <end position="57"/>
    </location>
</feature>
<dbReference type="InterPro" id="IPR025618">
    <property type="entry name" value="YtpI"/>
</dbReference>
<feature type="transmembrane region" description="Helical" evidence="1">
    <location>
        <begin position="5"/>
        <end position="20"/>
    </location>
</feature>
<dbReference type="Pfam" id="PF14007">
    <property type="entry name" value="YtpI"/>
    <property type="match status" value="1"/>
</dbReference>
<dbReference type="STRING" id="1196324.A374_09448"/>
<dbReference type="PATRIC" id="fig|1196324.3.peg.1928"/>
<evidence type="ECO:0008006" key="4">
    <source>
        <dbReference type="Google" id="ProtNLM"/>
    </source>
</evidence>
<keyword evidence="3" id="KW-1185">Reference proteome</keyword>
<feature type="transmembrane region" description="Helical" evidence="1">
    <location>
        <begin position="63"/>
        <end position="81"/>
    </location>
</feature>
<dbReference type="OrthoDB" id="2453019at2"/>
<evidence type="ECO:0000256" key="1">
    <source>
        <dbReference type="SAM" id="Phobius"/>
    </source>
</evidence>
<dbReference type="EMBL" id="AKKV01000025">
    <property type="protein sequence ID" value="EIT85451.1"/>
    <property type="molecule type" value="Genomic_DNA"/>
</dbReference>
<dbReference type="eggNOG" id="ENOG5032X3Q">
    <property type="taxonomic scope" value="Bacteria"/>
</dbReference>
<proteinExistence type="predicted"/>
<keyword evidence="1" id="KW-0812">Transmembrane</keyword>
<gene>
    <name evidence="2" type="ORF">A374_09448</name>
</gene>
<accession>I8J166</accession>
<sequence length="104" mass="12217">MPIFVIFIVVSFSFYLFYKVKEVRSRAIYEKNWLSSKAKLALGLFLTAFGLNIFTMVNTKPQLWVAIIFCVYGLFLIIAGYKRYKYYLPFAIEEAEQHKSLHKA</sequence>
<protein>
    <recommendedName>
        <fullName evidence="4">YtpI-like protein</fullName>
    </recommendedName>
</protein>
<evidence type="ECO:0000313" key="2">
    <source>
        <dbReference type="EMBL" id="EIT85451.1"/>
    </source>
</evidence>
<reference evidence="2 3" key="1">
    <citation type="journal article" date="2012" name="J. Bacteriol.">
        <title>Genome of Bacillus macauensis ZFHKF-1, a Long-Chain-Forming Bacterium.</title>
        <authorList>
            <person name="Cai L."/>
            <person name="Zhang T."/>
        </authorList>
    </citation>
    <scope>NUCLEOTIDE SEQUENCE [LARGE SCALE GENOMIC DNA]</scope>
    <source>
        <strain evidence="2 3">ZFHKF-1</strain>
    </source>
</reference>